<dbReference type="Pfam" id="PF19537">
    <property type="entry name" value="DUF6061"/>
    <property type="match status" value="1"/>
</dbReference>
<dbReference type="EMBL" id="JAJEQT010000002">
    <property type="protein sequence ID" value="MCC2218222.1"/>
    <property type="molecule type" value="Genomic_DNA"/>
</dbReference>
<name>A0ABS8FM23_9FIRM</name>
<dbReference type="InterPro" id="IPR045705">
    <property type="entry name" value="DUF6061"/>
</dbReference>
<sequence>MCKRVHKFYLNQDYKPRGFYNEQNNTVNVIHYDTNCIVSLDCGKWESGLRTTPNSQGKMDAMAIENPVEYVRLMLDGEMQVWLDALDDISVW</sequence>
<proteinExistence type="predicted"/>
<dbReference type="Proteomes" id="UP001198495">
    <property type="component" value="Unassembled WGS sequence"/>
</dbReference>
<keyword evidence="2" id="KW-1185">Reference proteome</keyword>
<dbReference type="RefSeq" id="WP_227572981.1">
    <property type="nucleotide sequence ID" value="NZ_JAJEQT010000002.1"/>
</dbReference>
<accession>A0ABS8FM23</accession>
<evidence type="ECO:0000313" key="2">
    <source>
        <dbReference type="Proteomes" id="UP001198495"/>
    </source>
</evidence>
<protein>
    <submittedName>
        <fullName evidence="1">DUF6061 family protein</fullName>
    </submittedName>
</protein>
<evidence type="ECO:0000313" key="1">
    <source>
        <dbReference type="EMBL" id="MCC2218222.1"/>
    </source>
</evidence>
<gene>
    <name evidence="1" type="ORF">LKD28_04125</name>
</gene>
<organism evidence="1 2">
    <name type="scientific">Coprococcus hominis</name>
    <name type="common">ex Arizal et al. 2022</name>
    <dbReference type="NCBI Taxonomy" id="2881262"/>
    <lineage>
        <taxon>Bacteria</taxon>
        <taxon>Bacillati</taxon>
        <taxon>Bacillota</taxon>
        <taxon>Clostridia</taxon>
        <taxon>Lachnospirales</taxon>
        <taxon>Lachnospiraceae</taxon>
        <taxon>Coprococcus</taxon>
    </lineage>
</organism>
<reference evidence="1 2" key="1">
    <citation type="submission" date="2021-10" db="EMBL/GenBank/DDBJ databases">
        <title>Anaerobic single-cell dispensing facilitates the cultivation of human gut bacteria.</title>
        <authorList>
            <person name="Afrizal A."/>
        </authorList>
    </citation>
    <scope>NUCLEOTIDE SEQUENCE [LARGE SCALE GENOMIC DNA]</scope>
    <source>
        <strain evidence="1 2">CLA-AA-H212</strain>
    </source>
</reference>
<comment type="caution">
    <text evidence="1">The sequence shown here is derived from an EMBL/GenBank/DDBJ whole genome shotgun (WGS) entry which is preliminary data.</text>
</comment>